<dbReference type="PROSITE" id="PS51318">
    <property type="entry name" value="TAT"/>
    <property type="match status" value="1"/>
</dbReference>
<comment type="caution">
    <text evidence="7">The sequence shown here is derived from an EMBL/GenBank/DDBJ whole genome shotgun (WGS) entry which is preliminary data.</text>
</comment>
<evidence type="ECO:0000259" key="6">
    <source>
        <dbReference type="Pfam" id="PF00890"/>
    </source>
</evidence>
<dbReference type="Pfam" id="PF00890">
    <property type="entry name" value="FAD_binding_2"/>
    <property type="match status" value="1"/>
</dbReference>
<dbReference type="InterPro" id="IPR006311">
    <property type="entry name" value="TAT_signal"/>
</dbReference>
<evidence type="ECO:0000313" key="7">
    <source>
        <dbReference type="EMBL" id="MVX61000.1"/>
    </source>
</evidence>
<evidence type="ECO:0000256" key="1">
    <source>
        <dbReference type="ARBA" id="ARBA00001974"/>
    </source>
</evidence>
<sequence length="699" mass="73160">MVRVRRSFHHPVGMDGTRPLSHRMPRPPGTAATRRRSRKGMGMKNHHESNSAADEISALRGRIALSRRHFLSGAGVLAMGAASAGMIAGCSPQAQGEAKATGNGGSMAETGAAAATGNQGKTMGEVLGAGWLGEEPTIAEDEIASTTDADIIVCGAGHAGTAVARRASELGKKVIVVEMQPEDTFSALGNDIGHLNSSWQLDRVGIPEYSVIDFMNEYQMYAAGRAQPTLVSQFANRSGEALDWFIDGYTEAEKDELIPLNWPVVDGYNYKKNGFTSYVGTCQFGGSVGMTDAVKRSQDKAREAGAEFVFGQAAVRLVHNDDGTEVTGVIAKDSNSGEYHQYNGGAVVLACGDIGSNSAMYNAICRENYELGEYADCAAMSGRDGSGIAMAMRIGAKVEIATGGDMGSHAFIPLSPMEGVECLWLNKYGERYCNEAFGGPLLSGCAGAREPGDRAYLIWGGDWKEVFLNQLAGHLAPKEWDEETIANVQATMEAAVGSGAEGDDTSGKFLYCADTLEELCDFMGMEEGVKANALAAVEKWNAARKAGADTEFGRDPETMWPIEEGPFYGYPCGKRVGGGSLVATSGLLVTGRQQVQGQGFEPIKGLFACGNTSGGRFPMGYNGIMNGVSIGMCLCLGYTLGEFLATEDYNRYCTLGAGNADIKQSDKGMQGPPPSAGGEGGAGGPGGEGGASNGGGAPA</sequence>
<evidence type="ECO:0000256" key="2">
    <source>
        <dbReference type="ARBA" id="ARBA00022630"/>
    </source>
</evidence>
<organism evidence="7 8">
    <name type="scientific">Adlercreutzia mucosicola</name>
    <dbReference type="NCBI Taxonomy" id="580026"/>
    <lineage>
        <taxon>Bacteria</taxon>
        <taxon>Bacillati</taxon>
        <taxon>Actinomycetota</taxon>
        <taxon>Coriobacteriia</taxon>
        <taxon>Eggerthellales</taxon>
        <taxon>Eggerthellaceae</taxon>
        <taxon>Adlercreutzia</taxon>
    </lineage>
</organism>
<dbReference type="Gene3D" id="3.50.50.60">
    <property type="entry name" value="FAD/NAD(P)-binding domain"/>
    <property type="match status" value="2"/>
</dbReference>
<feature type="compositionally biased region" description="Gly residues" evidence="5">
    <location>
        <begin position="677"/>
        <end position="699"/>
    </location>
</feature>
<dbReference type="Proteomes" id="UP000463388">
    <property type="component" value="Unassembled WGS sequence"/>
</dbReference>
<proteinExistence type="predicted"/>
<feature type="domain" description="FAD-dependent oxidoreductase 2 FAD-binding" evidence="6">
    <location>
        <begin position="150"/>
        <end position="617"/>
    </location>
</feature>
<accession>A0A6N8JQB7</accession>
<dbReference type="InterPro" id="IPR027477">
    <property type="entry name" value="Succ_DH/fumarate_Rdtase_cat_sf"/>
</dbReference>
<dbReference type="SUPFAM" id="SSF56425">
    <property type="entry name" value="Succinate dehydrogenase/fumarate reductase flavoprotein, catalytic domain"/>
    <property type="match status" value="1"/>
</dbReference>
<dbReference type="InterPro" id="IPR050315">
    <property type="entry name" value="FAD-oxidoreductase_2"/>
</dbReference>
<dbReference type="InterPro" id="IPR036188">
    <property type="entry name" value="FAD/NAD-bd_sf"/>
</dbReference>
<gene>
    <name evidence="7" type="ORF">GKZ27_05950</name>
</gene>
<dbReference type="Gene3D" id="3.90.700.10">
    <property type="entry name" value="Succinate dehydrogenase/fumarate reductase flavoprotein, catalytic domain"/>
    <property type="match status" value="1"/>
</dbReference>
<comment type="cofactor">
    <cofactor evidence="1">
        <name>FAD</name>
        <dbReference type="ChEBI" id="CHEBI:57692"/>
    </cofactor>
</comment>
<dbReference type="AlphaFoldDB" id="A0A6N8JQB7"/>
<dbReference type="SUPFAM" id="SSF51905">
    <property type="entry name" value="FAD/NAD(P)-binding domain"/>
    <property type="match status" value="1"/>
</dbReference>
<evidence type="ECO:0000313" key="8">
    <source>
        <dbReference type="Proteomes" id="UP000463388"/>
    </source>
</evidence>
<dbReference type="EMBL" id="WSRR01000011">
    <property type="protein sequence ID" value="MVX61000.1"/>
    <property type="molecule type" value="Genomic_DNA"/>
</dbReference>
<dbReference type="GO" id="GO:0033765">
    <property type="term" value="F:steroid dehydrogenase activity, acting on the CH-CH group of donors"/>
    <property type="evidence" value="ECO:0007669"/>
    <property type="project" value="UniProtKB-ARBA"/>
</dbReference>
<protein>
    <submittedName>
        <fullName evidence="7">FAD-dependent oxidoreductase</fullName>
    </submittedName>
</protein>
<evidence type="ECO:0000256" key="4">
    <source>
        <dbReference type="ARBA" id="ARBA00023002"/>
    </source>
</evidence>
<keyword evidence="3" id="KW-0274">FAD</keyword>
<dbReference type="InterPro" id="IPR003953">
    <property type="entry name" value="FAD-dep_OxRdtase_2_FAD-bd"/>
</dbReference>
<name>A0A6N8JQB7_9ACTN</name>
<feature type="region of interest" description="Disordered" evidence="5">
    <location>
        <begin position="663"/>
        <end position="699"/>
    </location>
</feature>
<keyword evidence="4" id="KW-0560">Oxidoreductase</keyword>
<evidence type="ECO:0000256" key="5">
    <source>
        <dbReference type="SAM" id="MobiDB-lite"/>
    </source>
</evidence>
<evidence type="ECO:0000256" key="3">
    <source>
        <dbReference type="ARBA" id="ARBA00022827"/>
    </source>
</evidence>
<dbReference type="PANTHER" id="PTHR43400:SF7">
    <property type="entry name" value="FAD-DEPENDENT OXIDOREDUCTASE 2 FAD BINDING DOMAIN-CONTAINING PROTEIN"/>
    <property type="match status" value="1"/>
</dbReference>
<feature type="region of interest" description="Disordered" evidence="5">
    <location>
        <begin position="1"/>
        <end position="54"/>
    </location>
</feature>
<dbReference type="PANTHER" id="PTHR43400">
    <property type="entry name" value="FUMARATE REDUCTASE"/>
    <property type="match status" value="1"/>
</dbReference>
<reference evidence="7 8" key="1">
    <citation type="submission" date="2019-12" db="EMBL/GenBank/DDBJ databases">
        <title>Microbes associate with the intestines of laboratory mice.</title>
        <authorList>
            <person name="Navarre W."/>
            <person name="Wong E."/>
        </authorList>
    </citation>
    <scope>NUCLEOTIDE SEQUENCE [LARGE SCALE GENOMIC DNA]</scope>
    <source>
        <strain evidence="7 8">NM66_B29</strain>
    </source>
</reference>
<keyword evidence="2" id="KW-0285">Flavoprotein</keyword>
<keyword evidence="8" id="KW-1185">Reference proteome</keyword>